<evidence type="ECO:0000313" key="4">
    <source>
        <dbReference type="Proteomes" id="UP000435648"/>
    </source>
</evidence>
<feature type="domain" description="Response regulatory" evidence="2">
    <location>
        <begin position="152"/>
        <end position="262"/>
    </location>
</feature>
<dbReference type="AlphaFoldDB" id="A0A857C2S8"/>
<dbReference type="SUPFAM" id="SSF52172">
    <property type="entry name" value="CheY-like"/>
    <property type="match status" value="1"/>
</dbReference>
<gene>
    <name evidence="3" type="ORF">GH266_00830</name>
</gene>
<dbReference type="PROSITE" id="PS50110">
    <property type="entry name" value="RESPONSE_REGULATORY"/>
    <property type="match status" value="1"/>
</dbReference>
<sequence>MSREAARRLSVLLDGPAQRPDGPLARLALAWGERADISWAGEHGSHLPDAVVSLAGKTACRFPEARAKGVHVPRVVLCTDPVSAPESDEAALPDATLSAACPPELALERLAETVRQARRMEEARLRRATFGPLAAGALPTAAPTQDLSRGIPVLVAGDSARIGMALGAHLAALDLRGCLTAEAALAALEDAPARLMVADLPASRAAELLGRLRADPRHIALPVLALCADEAEAAALLTSGASDCVPRAVAPQILARHLLCLLRAGARRALADRVLAGYRPRHRSGKGLPALPRAAFERYLAALGGALALRGLEPLTLNLAHIAPPPLASLAANDGPFAVSSVNPVLSATLAASRDEDFVATVEGLGDIAVLRDAEAQERIRRRIGAIVTSTAFA</sequence>
<protein>
    <recommendedName>
        <fullName evidence="2">Response regulatory domain-containing protein</fullName>
    </recommendedName>
</protein>
<dbReference type="InterPro" id="IPR011006">
    <property type="entry name" value="CheY-like_superfamily"/>
</dbReference>
<feature type="modified residue" description="4-aspartylphosphate" evidence="1">
    <location>
        <position position="199"/>
    </location>
</feature>
<dbReference type="InterPro" id="IPR001789">
    <property type="entry name" value="Sig_transdc_resp-reg_receiver"/>
</dbReference>
<dbReference type="Proteomes" id="UP000435648">
    <property type="component" value="Chromosome"/>
</dbReference>
<dbReference type="OrthoDB" id="7833405at2"/>
<evidence type="ECO:0000259" key="2">
    <source>
        <dbReference type="PROSITE" id="PS50110"/>
    </source>
</evidence>
<dbReference type="RefSeq" id="WP_158192199.1">
    <property type="nucleotide sequence ID" value="NZ_CP046908.1"/>
</dbReference>
<name>A0A857C2S8_9HYPH</name>
<keyword evidence="1" id="KW-0597">Phosphoprotein</keyword>
<evidence type="ECO:0000313" key="3">
    <source>
        <dbReference type="EMBL" id="QGZ33174.1"/>
    </source>
</evidence>
<organism evidence="3 4">
    <name type="scientific">Stappia indica</name>
    <dbReference type="NCBI Taxonomy" id="538381"/>
    <lineage>
        <taxon>Bacteria</taxon>
        <taxon>Pseudomonadati</taxon>
        <taxon>Pseudomonadota</taxon>
        <taxon>Alphaproteobacteria</taxon>
        <taxon>Hyphomicrobiales</taxon>
        <taxon>Stappiaceae</taxon>
        <taxon>Stappia</taxon>
    </lineage>
</organism>
<dbReference type="EMBL" id="CP046908">
    <property type="protein sequence ID" value="QGZ33174.1"/>
    <property type="molecule type" value="Genomic_DNA"/>
</dbReference>
<dbReference type="Gene3D" id="3.40.50.2300">
    <property type="match status" value="1"/>
</dbReference>
<reference evidence="3 4" key="1">
    <citation type="submission" date="2019-12" db="EMBL/GenBank/DDBJ databases">
        <title>The genome of Stappia indica PHM037.</title>
        <authorList>
            <person name="Kacar D."/>
            <person name="Galan B."/>
            <person name="Canedo L."/>
            <person name="Rodriguez P."/>
            <person name="de la Calle F."/>
            <person name="Garcia J.L."/>
        </authorList>
    </citation>
    <scope>NUCLEOTIDE SEQUENCE [LARGE SCALE GENOMIC DNA]</scope>
    <source>
        <strain evidence="3 4">PHM037</strain>
    </source>
</reference>
<evidence type="ECO:0000256" key="1">
    <source>
        <dbReference type="PROSITE-ProRule" id="PRU00169"/>
    </source>
</evidence>
<proteinExistence type="predicted"/>
<dbReference type="GO" id="GO:0000160">
    <property type="term" value="P:phosphorelay signal transduction system"/>
    <property type="evidence" value="ECO:0007669"/>
    <property type="project" value="InterPro"/>
</dbReference>
<accession>A0A857C2S8</accession>
<dbReference type="KEGG" id="siw:GH266_00830"/>